<dbReference type="SUPFAM" id="SSF82771">
    <property type="entry name" value="GIY-YIG endonuclease"/>
    <property type="match status" value="1"/>
</dbReference>
<dbReference type="OrthoDB" id="287318at2"/>
<feature type="domain" description="GIY-YIG" evidence="2">
    <location>
        <begin position="2"/>
        <end position="79"/>
    </location>
</feature>
<dbReference type="Proteomes" id="UP000282971">
    <property type="component" value="Unassembled WGS sequence"/>
</dbReference>
<dbReference type="Pfam" id="PF01541">
    <property type="entry name" value="GIY-YIG"/>
    <property type="match status" value="1"/>
</dbReference>
<evidence type="ECO:0000259" key="2">
    <source>
        <dbReference type="PROSITE" id="PS50164"/>
    </source>
</evidence>
<dbReference type="InterPro" id="IPR035901">
    <property type="entry name" value="GIY-YIG_endonuc_sf"/>
</dbReference>
<dbReference type="PANTHER" id="PTHR34477">
    <property type="entry name" value="UPF0213 PROTEIN YHBQ"/>
    <property type="match status" value="1"/>
</dbReference>
<dbReference type="AlphaFoldDB" id="A0A437MAA7"/>
<dbReference type="EMBL" id="SACN01000001">
    <property type="protein sequence ID" value="RVT94587.1"/>
    <property type="molecule type" value="Genomic_DNA"/>
</dbReference>
<organism evidence="3 4">
    <name type="scientific">Sphingomonas crocodyli</name>
    <dbReference type="NCBI Taxonomy" id="1979270"/>
    <lineage>
        <taxon>Bacteria</taxon>
        <taxon>Pseudomonadati</taxon>
        <taxon>Pseudomonadota</taxon>
        <taxon>Alphaproteobacteria</taxon>
        <taxon>Sphingomonadales</taxon>
        <taxon>Sphingomonadaceae</taxon>
        <taxon>Sphingomonas</taxon>
    </lineage>
</organism>
<protein>
    <submittedName>
        <fullName evidence="3">GIY-YIG nuclease family protein</fullName>
    </submittedName>
</protein>
<name>A0A437MAA7_9SPHN</name>
<comment type="caution">
    <text evidence="3">The sequence shown here is derived from an EMBL/GenBank/DDBJ whole genome shotgun (WGS) entry which is preliminary data.</text>
</comment>
<gene>
    <name evidence="3" type="ORF">EOD43_12335</name>
</gene>
<reference evidence="3 4" key="1">
    <citation type="submission" date="2019-01" db="EMBL/GenBank/DDBJ databases">
        <authorList>
            <person name="Chen W.-M."/>
        </authorList>
    </citation>
    <scope>NUCLEOTIDE SEQUENCE [LARGE SCALE GENOMIC DNA]</scope>
    <source>
        <strain evidence="3 4">CCP-7</strain>
    </source>
</reference>
<comment type="similarity">
    <text evidence="1">Belongs to the UPF0213 family.</text>
</comment>
<dbReference type="InterPro" id="IPR000305">
    <property type="entry name" value="GIY-YIG_endonuc"/>
</dbReference>
<evidence type="ECO:0000313" key="4">
    <source>
        <dbReference type="Proteomes" id="UP000282971"/>
    </source>
</evidence>
<keyword evidence="4" id="KW-1185">Reference proteome</keyword>
<proteinExistence type="inferred from homology"/>
<dbReference type="Gene3D" id="3.40.1440.10">
    <property type="entry name" value="GIY-YIG endonuclease"/>
    <property type="match status" value="1"/>
</dbReference>
<evidence type="ECO:0000313" key="3">
    <source>
        <dbReference type="EMBL" id="RVT94587.1"/>
    </source>
</evidence>
<dbReference type="RefSeq" id="WP_127744161.1">
    <property type="nucleotide sequence ID" value="NZ_SACN01000001.1"/>
</dbReference>
<dbReference type="InterPro" id="IPR050190">
    <property type="entry name" value="UPF0213_domain"/>
</dbReference>
<sequence>MIEPAVYIMDNRRQGTLYTGVTSNLPQRAWQHREGVVEGFTTRHDCKRLVWYELHATMEYAITRERQLKGGSRTCELRLIESTNPVWDDLFPSLV</sequence>
<accession>A0A437MAA7</accession>
<dbReference type="PROSITE" id="PS50164">
    <property type="entry name" value="GIY_YIG"/>
    <property type="match status" value="1"/>
</dbReference>
<dbReference type="PANTHER" id="PTHR34477:SF5">
    <property type="entry name" value="BSL5627 PROTEIN"/>
    <property type="match status" value="1"/>
</dbReference>
<evidence type="ECO:0000256" key="1">
    <source>
        <dbReference type="ARBA" id="ARBA00007435"/>
    </source>
</evidence>
<dbReference type="CDD" id="cd10448">
    <property type="entry name" value="GIY-YIG_unchar_3"/>
    <property type="match status" value="1"/>
</dbReference>